<dbReference type="PRINTS" id="PR00038">
    <property type="entry name" value="HTHLUXR"/>
</dbReference>
<feature type="modified residue" description="4-aspartylphosphate" evidence="3">
    <location>
        <position position="55"/>
    </location>
</feature>
<dbReference type="SMART" id="SM00448">
    <property type="entry name" value="REC"/>
    <property type="match status" value="1"/>
</dbReference>
<dbReference type="GO" id="GO:0000160">
    <property type="term" value="P:phosphorelay signal transduction system"/>
    <property type="evidence" value="ECO:0007669"/>
    <property type="project" value="InterPro"/>
</dbReference>
<evidence type="ECO:0000256" key="1">
    <source>
        <dbReference type="ARBA" id="ARBA00022553"/>
    </source>
</evidence>
<dbReference type="PANTHER" id="PTHR43214:SF43">
    <property type="entry name" value="TWO-COMPONENT RESPONSE REGULATOR"/>
    <property type="match status" value="1"/>
</dbReference>
<dbReference type="PANTHER" id="PTHR43214">
    <property type="entry name" value="TWO-COMPONENT RESPONSE REGULATOR"/>
    <property type="match status" value="1"/>
</dbReference>
<feature type="domain" description="Response regulatory" evidence="5">
    <location>
        <begin position="3"/>
        <end position="120"/>
    </location>
</feature>
<dbReference type="InterPro" id="IPR016032">
    <property type="entry name" value="Sig_transdc_resp-reg_C-effctor"/>
</dbReference>
<dbReference type="GO" id="GO:0006355">
    <property type="term" value="P:regulation of DNA-templated transcription"/>
    <property type="evidence" value="ECO:0007669"/>
    <property type="project" value="InterPro"/>
</dbReference>
<comment type="caution">
    <text evidence="6">The sequence shown here is derived from an EMBL/GenBank/DDBJ whole genome shotgun (WGS) entry which is preliminary data.</text>
</comment>
<dbReference type="SUPFAM" id="SSF52172">
    <property type="entry name" value="CheY-like"/>
    <property type="match status" value="1"/>
</dbReference>
<name>A0A4Y8SCG2_9SPHI</name>
<dbReference type="InterPro" id="IPR011006">
    <property type="entry name" value="CheY-like_superfamily"/>
</dbReference>
<evidence type="ECO:0000256" key="3">
    <source>
        <dbReference type="PROSITE-ProRule" id="PRU00169"/>
    </source>
</evidence>
<dbReference type="AlphaFoldDB" id="A0A4Y8SCG2"/>
<dbReference type="InterPro" id="IPR058245">
    <property type="entry name" value="NreC/VraR/RcsB-like_REC"/>
</dbReference>
<dbReference type="EMBL" id="SOZE01000015">
    <property type="protein sequence ID" value="TFF36592.1"/>
    <property type="molecule type" value="Genomic_DNA"/>
</dbReference>
<dbReference type="Pfam" id="PF00072">
    <property type="entry name" value="Response_reg"/>
    <property type="match status" value="1"/>
</dbReference>
<evidence type="ECO:0000313" key="7">
    <source>
        <dbReference type="Proteomes" id="UP000297540"/>
    </source>
</evidence>
<dbReference type="GO" id="GO:0003677">
    <property type="term" value="F:DNA binding"/>
    <property type="evidence" value="ECO:0007669"/>
    <property type="project" value="UniProtKB-KW"/>
</dbReference>
<dbReference type="InterPro" id="IPR001789">
    <property type="entry name" value="Sig_transdc_resp-reg_receiver"/>
</dbReference>
<gene>
    <name evidence="6" type="ORF">E2R66_15675</name>
</gene>
<evidence type="ECO:0000259" key="4">
    <source>
        <dbReference type="PROSITE" id="PS50043"/>
    </source>
</evidence>
<keyword evidence="2" id="KW-0238">DNA-binding</keyword>
<evidence type="ECO:0000256" key="2">
    <source>
        <dbReference type="ARBA" id="ARBA00023125"/>
    </source>
</evidence>
<sequence>MIKVLVFEDNNSLRQTLKLLIDHDDDLWLTGAFNNCDHIKNHLEGDIKPDVILMDIDMPGIGGIEGVKIAKQMLPAVQVIMFTVYEDDDKLFRCLVAGANGYLLKKNSASQITAAIKDVYGGGAPMNPEIARKVMQMFKEEKSLPSHGLSEREVELLTMLSQGLPYKVIAAQTGISIETVKTHLKNVYHKMHVANGTEAVGKGLRLKIIK</sequence>
<proteinExistence type="predicted"/>
<dbReference type="InterPro" id="IPR000792">
    <property type="entry name" value="Tscrpt_reg_LuxR_C"/>
</dbReference>
<dbReference type="OrthoDB" id="9797341at2"/>
<dbReference type="CDD" id="cd06170">
    <property type="entry name" value="LuxR_C_like"/>
    <property type="match status" value="1"/>
</dbReference>
<dbReference type="Gene3D" id="3.40.50.2300">
    <property type="match status" value="1"/>
</dbReference>
<evidence type="ECO:0000313" key="6">
    <source>
        <dbReference type="EMBL" id="TFF36592.1"/>
    </source>
</evidence>
<protein>
    <submittedName>
        <fullName evidence="6">Response regulator transcription factor</fullName>
    </submittedName>
</protein>
<keyword evidence="1 3" id="KW-0597">Phosphoprotein</keyword>
<dbReference type="PROSITE" id="PS50110">
    <property type="entry name" value="RESPONSE_REGULATORY"/>
    <property type="match status" value="1"/>
</dbReference>
<dbReference type="InterPro" id="IPR039420">
    <property type="entry name" value="WalR-like"/>
</dbReference>
<dbReference type="PROSITE" id="PS00622">
    <property type="entry name" value="HTH_LUXR_1"/>
    <property type="match status" value="1"/>
</dbReference>
<dbReference type="SMART" id="SM00421">
    <property type="entry name" value="HTH_LUXR"/>
    <property type="match status" value="1"/>
</dbReference>
<dbReference type="SUPFAM" id="SSF46894">
    <property type="entry name" value="C-terminal effector domain of the bipartite response regulators"/>
    <property type="match status" value="1"/>
</dbReference>
<dbReference type="CDD" id="cd17535">
    <property type="entry name" value="REC_NarL-like"/>
    <property type="match status" value="1"/>
</dbReference>
<feature type="domain" description="HTH luxR-type" evidence="4">
    <location>
        <begin position="140"/>
        <end position="207"/>
    </location>
</feature>
<accession>A0A4Y8SCG2</accession>
<dbReference type="RefSeq" id="WP_133235303.1">
    <property type="nucleotide sequence ID" value="NZ_SOZE01000015.1"/>
</dbReference>
<keyword evidence="7" id="KW-1185">Reference proteome</keyword>
<organism evidence="6 7">
    <name type="scientific">Mucilaginibacter psychrotolerans</name>
    <dbReference type="NCBI Taxonomy" id="1524096"/>
    <lineage>
        <taxon>Bacteria</taxon>
        <taxon>Pseudomonadati</taxon>
        <taxon>Bacteroidota</taxon>
        <taxon>Sphingobacteriia</taxon>
        <taxon>Sphingobacteriales</taxon>
        <taxon>Sphingobacteriaceae</taxon>
        <taxon>Mucilaginibacter</taxon>
    </lineage>
</organism>
<dbReference type="Pfam" id="PF00196">
    <property type="entry name" value="GerE"/>
    <property type="match status" value="1"/>
</dbReference>
<dbReference type="Proteomes" id="UP000297540">
    <property type="component" value="Unassembled WGS sequence"/>
</dbReference>
<dbReference type="PROSITE" id="PS50043">
    <property type="entry name" value="HTH_LUXR_2"/>
    <property type="match status" value="1"/>
</dbReference>
<evidence type="ECO:0000259" key="5">
    <source>
        <dbReference type="PROSITE" id="PS50110"/>
    </source>
</evidence>
<reference evidence="6 7" key="1">
    <citation type="journal article" date="2017" name="Int. J. Syst. Evol. Microbiol.">
        <title>Mucilaginibacterpsychrotolerans sp. nov., isolated from peatlands.</title>
        <authorList>
            <person name="Deng Y."/>
            <person name="Shen L."/>
            <person name="Xu B."/>
            <person name="Liu Y."/>
            <person name="Gu Z."/>
            <person name="Liu H."/>
            <person name="Zhou Y."/>
        </authorList>
    </citation>
    <scope>NUCLEOTIDE SEQUENCE [LARGE SCALE GENOMIC DNA]</scope>
    <source>
        <strain evidence="6 7">NH7-4</strain>
    </source>
</reference>